<keyword evidence="2" id="KW-1185">Reference proteome</keyword>
<dbReference type="EMBL" id="FJ822135">
    <property type="protein sequence ID" value="ACO36954.1"/>
    <property type="molecule type" value="Genomic_DNA"/>
</dbReference>
<gene>
    <name evidence="1" type="ORF">lb338_phage_33</name>
</gene>
<reference evidence="1 2" key="1">
    <citation type="journal article" date="2009" name="Gene">
        <title>Genome of a virulent bacteriophage Lb338-1 that lyses the probiotic Lactobacillus paracasei cheese strain.</title>
        <authorList>
            <person name="Alemayehu D."/>
            <person name="Ross R.P."/>
            <person name="O'Sullivan O."/>
            <person name="Coffey A."/>
            <person name="Stanton C."/>
            <person name="Fitzgerald G.F."/>
            <person name="McAuliffe O."/>
        </authorList>
    </citation>
    <scope>NUCLEOTIDE SEQUENCE [LARGE SCALE GENOMIC DNA]</scope>
    <source>
        <strain evidence="1">Lb338-1</strain>
    </source>
</reference>
<name>C1KFE3_9CAUD</name>
<protein>
    <submittedName>
        <fullName evidence="1">Uncharacterized protein</fullName>
    </submittedName>
</protein>
<proteinExistence type="predicted"/>
<dbReference type="RefSeq" id="YP_002790712.1">
    <property type="nucleotide sequence ID" value="NC_012530.1"/>
</dbReference>
<sequence>MGLDIIAVKNIKEYQKQANAAEQAEDKLIDEAGPDDIIAWDSIDYPKVVLSFSIPYSGFHNLRLNMGNAFAIKYHQELPESSEDVFWQGLIDADAPEYFKHFFLHEDNEGKYSKTDIKNLAQLLKGVPSINEMYGYPNYARFRKFVLDSADKDLEWLFE</sequence>
<accession>C1KFE3</accession>
<dbReference type="Proteomes" id="UP000001878">
    <property type="component" value="Segment"/>
</dbReference>
<evidence type="ECO:0000313" key="2">
    <source>
        <dbReference type="Proteomes" id="UP000001878"/>
    </source>
</evidence>
<organism evidence="1 2">
    <name type="scientific">Lactobacillus phage Lb338-1</name>
    <dbReference type="NCBI Taxonomy" id="2892342"/>
    <lineage>
        <taxon>Viruses</taxon>
        <taxon>Duplodnaviria</taxon>
        <taxon>Heunggongvirae</taxon>
        <taxon>Uroviricota</taxon>
        <taxon>Caudoviricetes</taxon>
        <taxon>Herelleviridae</taxon>
        <taxon>Mooreparkvirus</taxon>
        <taxon>Mooreparkvirus Lb3381</taxon>
    </lineage>
</organism>
<dbReference type="GeneID" id="7750888"/>
<evidence type="ECO:0000313" key="1">
    <source>
        <dbReference type="EMBL" id="ACO36954.1"/>
    </source>
</evidence>
<dbReference type="KEGG" id="vg:7750888"/>